<dbReference type="EMBL" id="JARBHB010000006">
    <property type="protein sequence ID" value="KAJ8880309.1"/>
    <property type="molecule type" value="Genomic_DNA"/>
</dbReference>
<comment type="caution">
    <text evidence="2">The sequence shown here is derived from an EMBL/GenBank/DDBJ whole genome shotgun (WGS) entry which is preliminary data.</text>
</comment>
<evidence type="ECO:0000256" key="1">
    <source>
        <dbReference type="SAM" id="MobiDB-lite"/>
    </source>
</evidence>
<sequence length="967" mass="108231">MPTKALVEFAGGSFNPGALRHEPPLVKLVGSRLSQRMASFGGTKTSGGVCGILGIMYHGAVRHRASAWQGQVTSADEEKVALREVMTVTRATLVGLARGGVPRWQQQQPLSLQQSCHSTAFILAPQTLLQPFLPLFLSLARSLALYHNIFQCHFERDINTISTLAFHQGEPDSIPDEVTGFPQVVIVPDDAVGRRLRKIYSLHSLGDDQRLLKYRSGPSVGRLLVEAFWLSAITWTSVKRTADGMIARRRRTRCLWCERTRGRDIRRVKDTLLPVRGATVAERLACLPPTKAIRVQSVAGPLRIFARGNRAGRCRWSPGLLGDFPFPAPFHEIQLRSRGRAIDAIPQHVLARTFHNFSCRLHTCLLEVNDGHFQTTSRWRCRPFLARKCLLDSVLGYAYAPDNPPRELPAWSSSEKSEDSQGESSSDDVAARRLLCARLNPPPLPPSRRVDHAWCAFTCVQTAPRGVAVSPKRWSGSHQKKWLRWGRLNWIWSGAGLEGRRKREILEKTRRPTASSGTIPPCENPVIRPGIESGSPWWEASPSIQSNTYFLQKLPYFRTVQSIDPIDLAVSGRVTPGLSQVGIVPNDSRWFGGFPRGSPVPPLPYVPALLNSHLLSSSSALAIPVVKSSPNLMTQRMHGHSSTAVISVSDMHSCRYQTHLNLVQRKQQARIVSEAYGLRGCSIRLRAIPVFMSTGSRRCALRRPRWQVRGTRRQRAGRFAEWRRRHIGYYKWTHSSASAPHRVRYSGVTDSRAGRLQVGEQETPGDGGRQPISCEDLRAWSTYHVVVGESRFLAQVVSYGKLRAANCEVWSRDQNSVHVKHPHLLTCRQSSPHACQSPRAFPPEIEPGSPLWEAKASSTLPENNWRMEINATPKFDLPPLLVETDIMLPENYPGTEQIKGRAAVDVRHLMTCFRILERRSFKKFKIHPPEALLVLGSTNFVDRSDAVDVPTRLVCVERAKKKLATAQ</sequence>
<evidence type="ECO:0000313" key="3">
    <source>
        <dbReference type="Proteomes" id="UP001159363"/>
    </source>
</evidence>
<reference evidence="2 3" key="1">
    <citation type="submission" date="2023-02" db="EMBL/GenBank/DDBJ databases">
        <title>LHISI_Scaffold_Assembly.</title>
        <authorList>
            <person name="Stuart O.P."/>
            <person name="Cleave R."/>
            <person name="Magrath M.J.L."/>
            <person name="Mikheyev A.S."/>
        </authorList>
    </citation>
    <scope>NUCLEOTIDE SEQUENCE [LARGE SCALE GENOMIC DNA]</scope>
    <source>
        <strain evidence="2">Daus_M_001</strain>
        <tissue evidence="2">Leg muscle</tissue>
    </source>
</reference>
<keyword evidence="3" id="KW-1185">Reference proteome</keyword>
<accession>A0ABQ9H7L0</accession>
<dbReference type="Proteomes" id="UP001159363">
    <property type="component" value="Chromosome 5"/>
</dbReference>
<name>A0ABQ9H7L0_9NEOP</name>
<organism evidence="2 3">
    <name type="scientific">Dryococelus australis</name>
    <dbReference type="NCBI Taxonomy" id="614101"/>
    <lineage>
        <taxon>Eukaryota</taxon>
        <taxon>Metazoa</taxon>
        <taxon>Ecdysozoa</taxon>
        <taxon>Arthropoda</taxon>
        <taxon>Hexapoda</taxon>
        <taxon>Insecta</taxon>
        <taxon>Pterygota</taxon>
        <taxon>Neoptera</taxon>
        <taxon>Polyneoptera</taxon>
        <taxon>Phasmatodea</taxon>
        <taxon>Verophasmatodea</taxon>
        <taxon>Anareolatae</taxon>
        <taxon>Phasmatidae</taxon>
        <taxon>Eurycanthinae</taxon>
        <taxon>Dryococelus</taxon>
    </lineage>
</organism>
<feature type="region of interest" description="Disordered" evidence="1">
    <location>
        <begin position="750"/>
        <end position="771"/>
    </location>
</feature>
<proteinExistence type="predicted"/>
<evidence type="ECO:0000313" key="2">
    <source>
        <dbReference type="EMBL" id="KAJ8880309.1"/>
    </source>
</evidence>
<gene>
    <name evidence="2" type="ORF">PR048_016775</name>
</gene>
<protein>
    <submittedName>
        <fullName evidence="2">Uncharacterized protein</fullName>
    </submittedName>
</protein>